<evidence type="ECO:0000313" key="2">
    <source>
        <dbReference type="Proteomes" id="UP000091857"/>
    </source>
</evidence>
<evidence type="ECO:0000313" key="1">
    <source>
        <dbReference type="EMBL" id="KAG8635583.1"/>
    </source>
</evidence>
<dbReference type="Proteomes" id="UP000091857">
    <property type="component" value="Chromosome 16"/>
</dbReference>
<dbReference type="EMBL" id="CM004402">
    <property type="protein sequence ID" value="KAG8635583.1"/>
    <property type="molecule type" value="Genomic_DNA"/>
</dbReference>
<reference evidence="2" key="1">
    <citation type="journal article" date="2016" name="Nat. Biotechnol.">
        <title>Sequencing wild and cultivated cassava and related species reveals extensive interspecific hybridization and genetic diversity.</title>
        <authorList>
            <person name="Bredeson J.V."/>
            <person name="Lyons J.B."/>
            <person name="Prochnik S.E."/>
            <person name="Wu G.A."/>
            <person name="Ha C.M."/>
            <person name="Edsinger-Gonzales E."/>
            <person name="Grimwood J."/>
            <person name="Schmutz J."/>
            <person name="Rabbi I.Y."/>
            <person name="Egesi C."/>
            <person name="Nauluvula P."/>
            <person name="Lebot V."/>
            <person name="Ndunguru J."/>
            <person name="Mkamilo G."/>
            <person name="Bart R.S."/>
            <person name="Setter T.L."/>
            <person name="Gleadow R.M."/>
            <person name="Kulakow P."/>
            <person name="Ferguson M.E."/>
            <person name="Rounsley S."/>
            <person name="Rokhsar D.S."/>
        </authorList>
    </citation>
    <scope>NUCLEOTIDE SEQUENCE [LARGE SCALE GENOMIC DNA]</scope>
    <source>
        <strain evidence="2">cv. AM560-2</strain>
    </source>
</reference>
<sequence length="159" mass="18118">MMKVAEKRRKETSQLDQSKWSKAIGESSNLILASQVHATIELPSYSVETRLSPMPPSTFDDLLRGYTMVADNYLLVKNIRKKFILPGDQERLDAEDDDNGYHHAMAVNLEVMTAIQARKERFHKLHGAFGELQTQNILLITELGNMHSLAYGDDLRKRC</sequence>
<keyword evidence="2" id="KW-1185">Reference proteome</keyword>
<name>A0ACB7G7Q0_MANES</name>
<comment type="caution">
    <text evidence="1">The sequence shown here is derived from an EMBL/GenBank/DDBJ whole genome shotgun (WGS) entry which is preliminary data.</text>
</comment>
<accession>A0ACB7G7Q0</accession>
<proteinExistence type="predicted"/>
<protein>
    <submittedName>
        <fullName evidence="1">Uncharacterized protein</fullName>
    </submittedName>
</protein>
<gene>
    <name evidence="1" type="ORF">MANES_16G048314v8</name>
</gene>
<organism evidence="1 2">
    <name type="scientific">Manihot esculenta</name>
    <name type="common">Cassava</name>
    <name type="synonym">Jatropha manihot</name>
    <dbReference type="NCBI Taxonomy" id="3983"/>
    <lineage>
        <taxon>Eukaryota</taxon>
        <taxon>Viridiplantae</taxon>
        <taxon>Streptophyta</taxon>
        <taxon>Embryophyta</taxon>
        <taxon>Tracheophyta</taxon>
        <taxon>Spermatophyta</taxon>
        <taxon>Magnoliopsida</taxon>
        <taxon>eudicotyledons</taxon>
        <taxon>Gunneridae</taxon>
        <taxon>Pentapetalae</taxon>
        <taxon>rosids</taxon>
        <taxon>fabids</taxon>
        <taxon>Malpighiales</taxon>
        <taxon>Euphorbiaceae</taxon>
        <taxon>Crotonoideae</taxon>
        <taxon>Manihoteae</taxon>
        <taxon>Manihot</taxon>
    </lineage>
</organism>